<accession>A0ABU9XM67</accession>
<evidence type="ECO:0000259" key="3">
    <source>
        <dbReference type="PROSITE" id="PS50110"/>
    </source>
</evidence>
<feature type="modified residue" description="4-aspartylphosphate" evidence="2">
    <location>
        <position position="63"/>
    </location>
</feature>
<organism evidence="4 5">
    <name type="scientific">Sphingomonas qilianensis</name>
    <dbReference type="NCBI Taxonomy" id="1736690"/>
    <lineage>
        <taxon>Bacteria</taxon>
        <taxon>Pseudomonadati</taxon>
        <taxon>Pseudomonadota</taxon>
        <taxon>Alphaproteobacteria</taxon>
        <taxon>Sphingomonadales</taxon>
        <taxon>Sphingomonadaceae</taxon>
        <taxon>Sphingomonas</taxon>
    </lineage>
</organism>
<evidence type="ECO:0000313" key="5">
    <source>
        <dbReference type="Proteomes" id="UP001404104"/>
    </source>
</evidence>
<protein>
    <submittedName>
        <fullName evidence="4">Response regulator</fullName>
    </submittedName>
</protein>
<proteinExistence type="predicted"/>
<evidence type="ECO:0000256" key="1">
    <source>
        <dbReference type="ARBA" id="ARBA00022553"/>
    </source>
</evidence>
<dbReference type="InterPro" id="IPR011006">
    <property type="entry name" value="CheY-like_superfamily"/>
</dbReference>
<dbReference type="EMBL" id="JBDIMF010000001">
    <property type="protein sequence ID" value="MEN2784912.1"/>
    <property type="molecule type" value="Genomic_DNA"/>
</dbReference>
<evidence type="ECO:0000256" key="2">
    <source>
        <dbReference type="PROSITE-ProRule" id="PRU00169"/>
    </source>
</evidence>
<dbReference type="InterPro" id="IPR001789">
    <property type="entry name" value="Sig_transdc_resp-reg_receiver"/>
</dbReference>
<dbReference type="PROSITE" id="PS50110">
    <property type="entry name" value="RESPONSE_REGULATORY"/>
    <property type="match status" value="1"/>
</dbReference>
<comment type="caution">
    <text evidence="4">The sequence shown here is derived from an EMBL/GenBank/DDBJ whole genome shotgun (WGS) entry which is preliminary data.</text>
</comment>
<keyword evidence="1 2" id="KW-0597">Phosphoprotein</keyword>
<keyword evidence="5" id="KW-1185">Reference proteome</keyword>
<dbReference type="PANTHER" id="PTHR44591">
    <property type="entry name" value="STRESS RESPONSE REGULATOR PROTEIN 1"/>
    <property type="match status" value="1"/>
</dbReference>
<reference evidence="4 5" key="1">
    <citation type="submission" date="2024-05" db="EMBL/GenBank/DDBJ databases">
        <authorList>
            <person name="Liu Q."/>
            <person name="Xin Y.-H."/>
        </authorList>
    </citation>
    <scope>NUCLEOTIDE SEQUENCE [LARGE SCALE GENOMIC DNA]</scope>
    <source>
        <strain evidence="4 5">CGMCC 1.15349</strain>
    </source>
</reference>
<dbReference type="Gene3D" id="3.40.50.2300">
    <property type="match status" value="1"/>
</dbReference>
<dbReference type="InterPro" id="IPR050595">
    <property type="entry name" value="Bact_response_regulator"/>
</dbReference>
<gene>
    <name evidence="4" type="ORF">ABC969_00555</name>
</gene>
<dbReference type="SUPFAM" id="SSF52172">
    <property type="entry name" value="CheY-like"/>
    <property type="match status" value="1"/>
</dbReference>
<dbReference type="RefSeq" id="WP_345862292.1">
    <property type="nucleotide sequence ID" value="NZ_JBDIMF010000001.1"/>
</dbReference>
<feature type="domain" description="Response regulatory" evidence="3">
    <location>
        <begin position="14"/>
        <end position="128"/>
    </location>
</feature>
<sequence length="130" mass="14090">MAASPPSIDPHRPKVILIDDDEGVRRSLQLLLHWRGFEVRSFGTATPALQDHCPASADILIVDYVLPDGDGIGVLDAFRALGWRGRAILMTALPSSALSQRALASGFDVVLEKPLYHQDLLAAILPRSTP</sequence>
<name>A0ABU9XM67_9SPHN</name>
<evidence type="ECO:0000313" key="4">
    <source>
        <dbReference type="EMBL" id="MEN2784912.1"/>
    </source>
</evidence>
<dbReference type="PANTHER" id="PTHR44591:SF3">
    <property type="entry name" value="RESPONSE REGULATORY DOMAIN-CONTAINING PROTEIN"/>
    <property type="match status" value="1"/>
</dbReference>
<dbReference type="Pfam" id="PF00072">
    <property type="entry name" value="Response_reg"/>
    <property type="match status" value="1"/>
</dbReference>
<dbReference type="CDD" id="cd00156">
    <property type="entry name" value="REC"/>
    <property type="match status" value="1"/>
</dbReference>
<dbReference type="Proteomes" id="UP001404104">
    <property type="component" value="Unassembled WGS sequence"/>
</dbReference>
<dbReference type="SMART" id="SM00448">
    <property type="entry name" value="REC"/>
    <property type="match status" value="1"/>
</dbReference>